<accession>A0A085NAP8</accession>
<evidence type="ECO:0000313" key="3">
    <source>
        <dbReference type="EMBL" id="KFD66544.1"/>
    </source>
</evidence>
<dbReference type="EMBL" id="KL367523">
    <property type="protein sequence ID" value="KFD66544.1"/>
    <property type="molecule type" value="Genomic_DNA"/>
</dbReference>
<keyword evidence="1" id="KW-0732">Signal</keyword>
<reference evidence="3 4" key="1">
    <citation type="journal article" date="2014" name="Nat. Genet.">
        <title>Genome and transcriptome of the porcine whipworm Trichuris suis.</title>
        <authorList>
            <person name="Jex A.R."/>
            <person name="Nejsum P."/>
            <person name="Schwarz E.M."/>
            <person name="Hu L."/>
            <person name="Young N.D."/>
            <person name="Hall R.S."/>
            <person name="Korhonen P.K."/>
            <person name="Liao S."/>
            <person name="Thamsborg S."/>
            <person name="Xia J."/>
            <person name="Xu P."/>
            <person name="Wang S."/>
            <person name="Scheerlinck J.P."/>
            <person name="Hofmann A."/>
            <person name="Sternberg P.W."/>
            <person name="Wang J."/>
            <person name="Gasser R.B."/>
        </authorList>
    </citation>
    <scope>NUCLEOTIDE SEQUENCE [LARGE SCALE GENOMIC DNA]</scope>
    <source>
        <strain evidence="3">DCEP-RM93F</strain>
        <strain evidence="2">DCEP-RM93M</strain>
    </source>
</reference>
<organism evidence="3">
    <name type="scientific">Trichuris suis</name>
    <name type="common">pig whipworm</name>
    <dbReference type="NCBI Taxonomy" id="68888"/>
    <lineage>
        <taxon>Eukaryota</taxon>
        <taxon>Metazoa</taxon>
        <taxon>Ecdysozoa</taxon>
        <taxon>Nematoda</taxon>
        <taxon>Enoplea</taxon>
        <taxon>Dorylaimia</taxon>
        <taxon>Trichinellida</taxon>
        <taxon>Trichuridae</taxon>
        <taxon>Trichuris</taxon>
    </lineage>
</organism>
<sequence>MGRLIGLLFFLCLFALHRAEQSKCSLATDIVTVYVYRNIDKLGPSRYYSKVESVETCVCDAGFCIAIFAVRPTVCSAVVKMSPEEVEEFCPINQRAPKYMCEGTFSSSTPTEMEFECGEVSSFV</sequence>
<dbReference type="Proteomes" id="UP000030764">
    <property type="component" value="Unassembled WGS sequence"/>
</dbReference>
<evidence type="ECO:0000256" key="1">
    <source>
        <dbReference type="SAM" id="SignalP"/>
    </source>
</evidence>
<keyword evidence="4" id="KW-1185">Reference proteome</keyword>
<gene>
    <name evidence="2" type="ORF">M513_01541</name>
    <name evidence="3" type="ORF">M514_01541</name>
</gene>
<dbReference type="Proteomes" id="UP000030758">
    <property type="component" value="Unassembled WGS sequence"/>
</dbReference>
<evidence type="ECO:0000313" key="2">
    <source>
        <dbReference type="EMBL" id="KFD57438.1"/>
    </source>
</evidence>
<evidence type="ECO:0000313" key="4">
    <source>
        <dbReference type="Proteomes" id="UP000030764"/>
    </source>
</evidence>
<proteinExistence type="predicted"/>
<feature type="signal peptide" evidence="1">
    <location>
        <begin position="1"/>
        <end position="19"/>
    </location>
</feature>
<feature type="chain" id="PRO_5007379596" evidence="1">
    <location>
        <begin position="20"/>
        <end position="124"/>
    </location>
</feature>
<name>A0A085NAP8_9BILA</name>
<protein>
    <submittedName>
        <fullName evidence="3">Uncharacterized protein</fullName>
    </submittedName>
</protein>
<dbReference type="AlphaFoldDB" id="A0A085NAP8"/>
<dbReference type="EMBL" id="KL363188">
    <property type="protein sequence ID" value="KFD57438.1"/>
    <property type="molecule type" value="Genomic_DNA"/>
</dbReference>